<dbReference type="EMBL" id="LDOU01000006">
    <property type="protein sequence ID" value="KLV10112.1"/>
    <property type="molecule type" value="Genomic_DNA"/>
</dbReference>
<dbReference type="RefSeq" id="WP_047884274.1">
    <property type="nucleotide sequence ID" value="NZ_CP071326.1"/>
</dbReference>
<dbReference type="PATRIC" id="fig|320778.3.peg.1265"/>
<dbReference type="Gene3D" id="3.10.450.50">
    <property type="match status" value="1"/>
</dbReference>
<reference evidence="2 3" key="1">
    <citation type="submission" date="2015-05" db="EMBL/GenBank/DDBJ databases">
        <title>Photobacterium galathea sp. nov.</title>
        <authorList>
            <person name="Machado H."/>
            <person name="Gram L."/>
        </authorList>
    </citation>
    <scope>NUCLEOTIDE SEQUENCE [LARGE SCALE GENOMIC DNA]</scope>
    <source>
        <strain evidence="2 3">DSM 22954</strain>
    </source>
</reference>
<dbReference type="InterPro" id="IPR037401">
    <property type="entry name" value="SnoaL-like"/>
</dbReference>
<sequence>MTQDAAHSLDTFIQVYEKLTTQNVVSLAEIYHPDVIFEDPAHRVEGWPALSEYFSRLFASVPDCRFEIHESVAQGDIAYVQWTMQFRHPRLSGGKPRTVKGCSRLQFEQGKVRYHRDYFDMGEMIYEGIPVLGRLISHLKARL</sequence>
<proteinExistence type="predicted"/>
<dbReference type="OrthoDB" id="1115105at2"/>
<evidence type="ECO:0000313" key="3">
    <source>
        <dbReference type="Proteomes" id="UP000035909"/>
    </source>
</evidence>
<protein>
    <submittedName>
        <fullName evidence="2">Transcriptional regulator</fullName>
    </submittedName>
</protein>
<organism evidence="2 3">
    <name type="scientific">Photobacterium ganghwense</name>
    <dbReference type="NCBI Taxonomy" id="320778"/>
    <lineage>
        <taxon>Bacteria</taxon>
        <taxon>Pseudomonadati</taxon>
        <taxon>Pseudomonadota</taxon>
        <taxon>Gammaproteobacteria</taxon>
        <taxon>Vibrionales</taxon>
        <taxon>Vibrionaceae</taxon>
        <taxon>Photobacterium</taxon>
    </lineage>
</organism>
<dbReference type="AlphaFoldDB" id="A0A0J1K6W8"/>
<dbReference type="InterPro" id="IPR032710">
    <property type="entry name" value="NTF2-like_dom_sf"/>
</dbReference>
<comment type="caution">
    <text evidence="2">The sequence shown here is derived from an EMBL/GenBank/DDBJ whole genome shotgun (WGS) entry which is preliminary data.</text>
</comment>
<name>A0A0J1K6W8_9GAMM</name>
<evidence type="ECO:0000259" key="1">
    <source>
        <dbReference type="Pfam" id="PF12680"/>
    </source>
</evidence>
<gene>
    <name evidence="2" type="ORF">ABT57_05870</name>
</gene>
<evidence type="ECO:0000313" key="2">
    <source>
        <dbReference type="EMBL" id="KLV10112.1"/>
    </source>
</evidence>
<keyword evidence="3" id="KW-1185">Reference proteome</keyword>
<dbReference type="Proteomes" id="UP000035909">
    <property type="component" value="Unassembled WGS sequence"/>
</dbReference>
<dbReference type="STRING" id="320778.ABT57_05870"/>
<dbReference type="SUPFAM" id="SSF54427">
    <property type="entry name" value="NTF2-like"/>
    <property type="match status" value="1"/>
</dbReference>
<feature type="domain" description="SnoaL-like" evidence="1">
    <location>
        <begin position="14"/>
        <end position="115"/>
    </location>
</feature>
<accession>A0A0J1K6W8</accession>
<dbReference type="Pfam" id="PF12680">
    <property type="entry name" value="SnoaL_2"/>
    <property type="match status" value="1"/>
</dbReference>